<sequence length="60" mass="6821">MMPIIATNTKDSIFLPKKYKMTDKNNSTDTTNRIIDIGLICILIIEGKKILLIILLSWSL</sequence>
<gene>
    <name evidence="2" type="ORF">GALL_57720</name>
</gene>
<reference evidence="2" key="1">
    <citation type="submission" date="2016-10" db="EMBL/GenBank/DDBJ databases">
        <title>Sequence of Gallionella enrichment culture.</title>
        <authorList>
            <person name="Poehlein A."/>
            <person name="Muehling M."/>
            <person name="Daniel R."/>
        </authorList>
    </citation>
    <scope>NUCLEOTIDE SEQUENCE</scope>
</reference>
<evidence type="ECO:0000256" key="1">
    <source>
        <dbReference type="SAM" id="Phobius"/>
    </source>
</evidence>
<name>A0A1J5SW07_9ZZZZ</name>
<feature type="transmembrane region" description="Helical" evidence="1">
    <location>
        <begin position="34"/>
        <end position="58"/>
    </location>
</feature>
<evidence type="ECO:0000313" key="2">
    <source>
        <dbReference type="EMBL" id="OIR12705.1"/>
    </source>
</evidence>
<keyword evidence="1" id="KW-0812">Transmembrane</keyword>
<protein>
    <submittedName>
        <fullName evidence="2">Uncharacterized protein</fullName>
    </submittedName>
</protein>
<dbReference type="EMBL" id="MLJW01000016">
    <property type="protein sequence ID" value="OIR12705.1"/>
    <property type="molecule type" value="Genomic_DNA"/>
</dbReference>
<comment type="caution">
    <text evidence="2">The sequence shown here is derived from an EMBL/GenBank/DDBJ whole genome shotgun (WGS) entry which is preliminary data.</text>
</comment>
<dbReference type="AlphaFoldDB" id="A0A1J5SW07"/>
<accession>A0A1J5SW07</accession>
<organism evidence="2">
    <name type="scientific">mine drainage metagenome</name>
    <dbReference type="NCBI Taxonomy" id="410659"/>
    <lineage>
        <taxon>unclassified sequences</taxon>
        <taxon>metagenomes</taxon>
        <taxon>ecological metagenomes</taxon>
    </lineage>
</organism>
<keyword evidence="1" id="KW-0472">Membrane</keyword>
<proteinExistence type="predicted"/>
<keyword evidence="1" id="KW-1133">Transmembrane helix</keyword>